<dbReference type="EMBL" id="GL876977">
    <property type="protein sequence ID" value="KLU91318.1"/>
    <property type="molecule type" value="Genomic_DNA"/>
</dbReference>
<evidence type="ECO:0000256" key="2">
    <source>
        <dbReference type="SAM" id="SignalP"/>
    </source>
</evidence>
<reference evidence="4" key="5">
    <citation type="submission" date="2015-06" db="UniProtKB">
        <authorList>
            <consortium name="EnsemblFungi"/>
        </authorList>
    </citation>
    <scope>IDENTIFICATION</scope>
    <source>
        <strain evidence="4">ATCC 64411</strain>
    </source>
</reference>
<feature type="compositionally biased region" description="Basic and acidic residues" evidence="1">
    <location>
        <begin position="197"/>
        <end position="206"/>
    </location>
</feature>
<evidence type="ECO:0000313" key="5">
    <source>
        <dbReference type="Proteomes" id="UP000011715"/>
    </source>
</evidence>
<organism evidence="4 5">
    <name type="scientific">Magnaporthiopsis poae (strain ATCC 64411 / 73-15)</name>
    <name type="common">Kentucky bluegrass fungus</name>
    <name type="synonym">Magnaporthe poae</name>
    <dbReference type="NCBI Taxonomy" id="644358"/>
    <lineage>
        <taxon>Eukaryota</taxon>
        <taxon>Fungi</taxon>
        <taxon>Dikarya</taxon>
        <taxon>Ascomycota</taxon>
        <taxon>Pezizomycotina</taxon>
        <taxon>Sordariomycetes</taxon>
        <taxon>Sordariomycetidae</taxon>
        <taxon>Magnaporthales</taxon>
        <taxon>Magnaporthaceae</taxon>
        <taxon>Magnaporthiopsis</taxon>
    </lineage>
</organism>
<dbReference type="Proteomes" id="UP000011715">
    <property type="component" value="Unassembled WGS sequence"/>
</dbReference>
<feature type="chain" id="PRO_5009385930" evidence="2">
    <location>
        <begin position="18"/>
        <end position="206"/>
    </location>
</feature>
<dbReference type="EnsemblFungi" id="MAPG_09839T0">
    <property type="protein sequence ID" value="MAPG_09839T0"/>
    <property type="gene ID" value="MAPG_09839"/>
</dbReference>
<reference evidence="5" key="2">
    <citation type="submission" date="2010-05" db="EMBL/GenBank/DDBJ databases">
        <title>The genome sequence of Magnaporthe poae strain ATCC 64411.</title>
        <authorList>
            <person name="Ma L.-J."/>
            <person name="Dead R."/>
            <person name="Young S."/>
            <person name="Zeng Q."/>
            <person name="Koehrsen M."/>
            <person name="Alvarado L."/>
            <person name="Berlin A."/>
            <person name="Chapman S.B."/>
            <person name="Chen Z."/>
            <person name="Freedman E."/>
            <person name="Gellesch M."/>
            <person name="Goldberg J."/>
            <person name="Griggs A."/>
            <person name="Gujja S."/>
            <person name="Heilman E.R."/>
            <person name="Heiman D."/>
            <person name="Hepburn T."/>
            <person name="Howarth C."/>
            <person name="Jen D."/>
            <person name="Larson L."/>
            <person name="Mehta T."/>
            <person name="Neiman D."/>
            <person name="Pearson M."/>
            <person name="Roberts A."/>
            <person name="Saif S."/>
            <person name="Shea T."/>
            <person name="Shenoy N."/>
            <person name="Sisk P."/>
            <person name="Stolte C."/>
            <person name="Sykes S."/>
            <person name="Walk T."/>
            <person name="White J."/>
            <person name="Yandava C."/>
            <person name="Haas B."/>
            <person name="Nusbaum C."/>
            <person name="Birren B."/>
        </authorList>
    </citation>
    <scope>NUCLEOTIDE SEQUENCE [LARGE SCALE GENOMIC DNA]</scope>
    <source>
        <strain evidence="5">ATCC 64411 / 73-15</strain>
    </source>
</reference>
<accession>A0A0C4EAZ9</accession>
<reference evidence="3" key="1">
    <citation type="submission" date="2010-05" db="EMBL/GenBank/DDBJ databases">
        <title>The Genome Sequence of Magnaporthe poae strain ATCC 64411.</title>
        <authorList>
            <consortium name="The Broad Institute Genome Sequencing Platform"/>
            <consortium name="Broad Institute Genome Sequencing Center for Infectious Disease"/>
            <person name="Ma L.-J."/>
            <person name="Dead R."/>
            <person name="Young S."/>
            <person name="Zeng Q."/>
            <person name="Koehrsen M."/>
            <person name="Alvarado L."/>
            <person name="Berlin A."/>
            <person name="Chapman S.B."/>
            <person name="Chen Z."/>
            <person name="Freedman E."/>
            <person name="Gellesch M."/>
            <person name="Goldberg J."/>
            <person name="Griggs A."/>
            <person name="Gujja S."/>
            <person name="Heilman E.R."/>
            <person name="Heiman D."/>
            <person name="Hepburn T."/>
            <person name="Howarth C."/>
            <person name="Jen D."/>
            <person name="Larson L."/>
            <person name="Mehta T."/>
            <person name="Neiman D."/>
            <person name="Pearson M."/>
            <person name="Roberts A."/>
            <person name="Saif S."/>
            <person name="Shea T."/>
            <person name="Shenoy N."/>
            <person name="Sisk P."/>
            <person name="Stolte C."/>
            <person name="Sykes S."/>
            <person name="Walk T."/>
            <person name="White J."/>
            <person name="Yandava C."/>
            <person name="Haas B."/>
            <person name="Nusbaum C."/>
            <person name="Birren B."/>
        </authorList>
    </citation>
    <scope>NUCLEOTIDE SEQUENCE</scope>
    <source>
        <strain evidence="3">ATCC 64411</strain>
    </source>
</reference>
<evidence type="ECO:0000313" key="3">
    <source>
        <dbReference type="EMBL" id="KLU91318.1"/>
    </source>
</evidence>
<feature type="region of interest" description="Disordered" evidence="1">
    <location>
        <begin position="178"/>
        <end position="206"/>
    </location>
</feature>
<feature type="signal peptide" evidence="2">
    <location>
        <begin position="1"/>
        <end position="17"/>
    </location>
</feature>
<protein>
    <submittedName>
        <fullName evidence="3 4">Uncharacterized protein</fullName>
    </submittedName>
</protein>
<proteinExistence type="predicted"/>
<name>A0A0C4EAZ9_MAGP6</name>
<keyword evidence="5" id="KW-1185">Reference proteome</keyword>
<dbReference type="VEuPathDB" id="FungiDB:MAPG_09839"/>
<gene>
    <name evidence="3" type="ORF">MAPG_09839</name>
</gene>
<dbReference type="OMA" id="HGRIENN"/>
<sequence>MKTGYTFFVLATSMAAALNMENYSPEKGVQPEFKTFYEALVGQADNATATTSFTDFFTADGHQTTLTLDCVGPAKILKCKQGFLPPDGSKTLTHFPNRAFIFNNSATETVYEVHGRIEHNYLKGNCSQNIYKTRYTILKTDKRVEAAPNLTPKPMHQVTSYNDVFVEPPYVPNGVPCESLEGKGKGKPAAAAAAPAKDSKGKRWEA</sequence>
<dbReference type="OrthoDB" id="5176208at2759"/>
<evidence type="ECO:0000313" key="4">
    <source>
        <dbReference type="EnsemblFungi" id="MAPG_09839T0"/>
    </source>
</evidence>
<dbReference type="EMBL" id="ADBL01002522">
    <property type="status" value="NOT_ANNOTATED_CDS"/>
    <property type="molecule type" value="Genomic_DNA"/>
</dbReference>
<reference evidence="3" key="3">
    <citation type="submission" date="2011-03" db="EMBL/GenBank/DDBJ databases">
        <title>Annotation of Magnaporthe poae ATCC 64411.</title>
        <authorList>
            <person name="Ma L.-J."/>
            <person name="Dead R."/>
            <person name="Young S.K."/>
            <person name="Zeng Q."/>
            <person name="Gargeya S."/>
            <person name="Fitzgerald M."/>
            <person name="Haas B."/>
            <person name="Abouelleil A."/>
            <person name="Alvarado L."/>
            <person name="Arachchi H.M."/>
            <person name="Berlin A."/>
            <person name="Brown A."/>
            <person name="Chapman S.B."/>
            <person name="Chen Z."/>
            <person name="Dunbar C."/>
            <person name="Freedman E."/>
            <person name="Gearin G."/>
            <person name="Gellesch M."/>
            <person name="Goldberg J."/>
            <person name="Griggs A."/>
            <person name="Gujja S."/>
            <person name="Heiman D."/>
            <person name="Howarth C."/>
            <person name="Larson L."/>
            <person name="Lui A."/>
            <person name="MacDonald P.J.P."/>
            <person name="Mehta T."/>
            <person name="Montmayeur A."/>
            <person name="Murphy C."/>
            <person name="Neiman D."/>
            <person name="Pearson M."/>
            <person name="Priest M."/>
            <person name="Roberts A."/>
            <person name="Saif S."/>
            <person name="Shea T."/>
            <person name="Shenoy N."/>
            <person name="Sisk P."/>
            <person name="Stolte C."/>
            <person name="Sykes S."/>
            <person name="Yandava C."/>
            <person name="Wortman J."/>
            <person name="Nusbaum C."/>
            <person name="Birren B."/>
        </authorList>
    </citation>
    <scope>NUCLEOTIDE SEQUENCE</scope>
    <source>
        <strain evidence="3">ATCC 64411</strain>
    </source>
</reference>
<evidence type="ECO:0000256" key="1">
    <source>
        <dbReference type="SAM" id="MobiDB-lite"/>
    </source>
</evidence>
<feature type="compositionally biased region" description="Low complexity" evidence="1">
    <location>
        <begin position="187"/>
        <end position="196"/>
    </location>
</feature>
<dbReference type="AlphaFoldDB" id="A0A0C4EAZ9"/>
<reference evidence="4" key="4">
    <citation type="journal article" date="2015" name="G3 (Bethesda)">
        <title>Genome sequences of three phytopathogenic species of the Magnaporthaceae family of fungi.</title>
        <authorList>
            <person name="Okagaki L.H."/>
            <person name="Nunes C.C."/>
            <person name="Sailsbery J."/>
            <person name="Clay B."/>
            <person name="Brown D."/>
            <person name="John T."/>
            <person name="Oh Y."/>
            <person name="Young N."/>
            <person name="Fitzgerald M."/>
            <person name="Haas B.J."/>
            <person name="Zeng Q."/>
            <person name="Young S."/>
            <person name="Adiconis X."/>
            <person name="Fan L."/>
            <person name="Levin J.Z."/>
            <person name="Mitchell T.K."/>
            <person name="Okubara P.A."/>
            <person name="Farman M.L."/>
            <person name="Kohn L.M."/>
            <person name="Birren B."/>
            <person name="Ma L.-J."/>
            <person name="Dean R.A."/>
        </authorList>
    </citation>
    <scope>NUCLEOTIDE SEQUENCE</scope>
    <source>
        <strain evidence="4">ATCC 64411 / 73-15</strain>
    </source>
</reference>
<dbReference type="eggNOG" id="ENOG502SPGQ">
    <property type="taxonomic scope" value="Eukaryota"/>
</dbReference>
<keyword evidence="2" id="KW-0732">Signal</keyword>